<organism evidence="1 2">
    <name type="scientific">Dichanthelium oligosanthes</name>
    <dbReference type="NCBI Taxonomy" id="888268"/>
    <lineage>
        <taxon>Eukaryota</taxon>
        <taxon>Viridiplantae</taxon>
        <taxon>Streptophyta</taxon>
        <taxon>Embryophyta</taxon>
        <taxon>Tracheophyta</taxon>
        <taxon>Spermatophyta</taxon>
        <taxon>Magnoliopsida</taxon>
        <taxon>Liliopsida</taxon>
        <taxon>Poales</taxon>
        <taxon>Poaceae</taxon>
        <taxon>PACMAD clade</taxon>
        <taxon>Panicoideae</taxon>
        <taxon>Panicodae</taxon>
        <taxon>Paniceae</taxon>
        <taxon>Dichantheliinae</taxon>
        <taxon>Dichanthelium</taxon>
    </lineage>
</organism>
<dbReference type="EMBL" id="LWDX02064625">
    <property type="protein sequence ID" value="OEL15984.1"/>
    <property type="molecule type" value="Genomic_DNA"/>
</dbReference>
<dbReference type="AlphaFoldDB" id="A0A1E5UT34"/>
<dbReference type="Proteomes" id="UP000095767">
    <property type="component" value="Unassembled WGS sequence"/>
</dbReference>
<protein>
    <submittedName>
        <fullName evidence="1">Uncharacterized protein</fullName>
    </submittedName>
</protein>
<evidence type="ECO:0000313" key="1">
    <source>
        <dbReference type="EMBL" id="OEL15984.1"/>
    </source>
</evidence>
<sequence length="72" mass="8417">MPREIPVLVLVHPEKPAVVYFFLEQYVFSVNVKESTVEEFAEMPAGQVALPRPINQHDVLAWLRPHFKLVRY</sequence>
<proteinExistence type="predicted"/>
<evidence type="ECO:0000313" key="2">
    <source>
        <dbReference type="Proteomes" id="UP000095767"/>
    </source>
</evidence>
<reference evidence="1 2" key="1">
    <citation type="submission" date="2016-09" db="EMBL/GenBank/DDBJ databases">
        <title>The draft genome of Dichanthelium oligosanthes: A C3 panicoid grass species.</title>
        <authorList>
            <person name="Studer A.J."/>
            <person name="Schnable J.C."/>
            <person name="Brutnell T.P."/>
        </authorList>
    </citation>
    <scope>NUCLEOTIDE SEQUENCE [LARGE SCALE GENOMIC DNA]</scope>
    <source>
        <strain evidence="2">cv. Kellogg 1175</strain>
        <tissue evidence="1">Leaf</tissue>
    </source>
</reference>
<name>A0A1E5UT34_9POAL</name>
<keyword evidence="2" id="KW-1185">Reference proteome</keyword>
<dbReference type="OrthoDB" id="637148at2759"/>
<accession>A0A1E5UT34</accession>
<comment type="caution">
    <text evidence="1">The sequence shown here is derived from an EMBL/GenBank/DDBJ whole genome shotgun (WGS) entry which is preliminary data.</text>
</comment>
<gene>
    <name evidence="1" type="ORF">BAE44_0022996</name>
</gene>